<dbReference type="EnsemblMetazoa" id="PPA45555.1">
    <property type="protein sequence ID" value="PPA45555.1"/>
    <property type="gene ID" value="WBGene00283924"/>
</dbReference>
<reference evidence="2" key="1">
    <citation type="journal article" date="2008" name="Nat. Genet.">
        <title>The Pristionchus pacificus genome provides a unique perspective on nematode lifestyle and parasitism.</title>
        <authorList>
            <person name="Dieterich C."/>
            <person name="Clifton S.W."/>
            <person name="Schuster L.N."/>
            <person name="Chinwalla A."/>
            <person name="Delehaunty K."/>
            <person name="Dinkelacker I."/>
            <person name="Fulton L."/>
            <person name="Fulton R."/>
            <person name="Godfrey J."/>
            <person name="Minx P."/>
            <person name="Mitreva M."/>
            <person name="Roeseler W."/>
            <person name="Tian H."/>
            <person name="Witte H."/>
            <person name="Yang S.P."/>
            <person name="Wilson R.K."/>
            <person name="Sommer R.J."/>
        </authorList>
    </citation>
    <scope>NUCLEOTIDE SEQUENCE [LARGE SCALE GENOMIC DNA]</scope>
    <source>
        <strain evidence="2">PS312</strain>
    </source>
</reference>
<sequence>MRVGFGPNLADSCALISGLAWQFPESAPEPFILGQISAYERHNISQIEAIQPTNGDVNASPIMCGDTILIVSRISRVLHKQTFLLCPHVSLVQSKKLRSEGYGMSLNR</sequence>
<evidence type="ECO:0000313" key="1">
    <source>
        <dbReference type="EnsemblMetazoa" id="PPA45555.1"/>
    </source>
</evidence>
<evidence type="ECO:0000313" key="2">
    <source>
        <dbReference type="Proteomes" id="UP000005239"/>
    </source>
</evidence>
<gene>
    <name evidence="1" type="primary">WBGene00283924</name>
</gene>
<accession>A0A8R1Z4R5</accession>
<accession>A0A2A6C3L6</accession>
<dbReference type="AlphaFoldDB" id="A0A2A6C3L6"/>
<organism evidence="1 2">
    <name type="scientific">Pristionchus pacificus</name>
    <name type="common">Parasitic nematode worm</name>
    <dbReference type="NCBI Taxonomy" id="54126"/>
    <lineage>
        <taxon>Eukaryota</taxon>
        <taxon>Metazoa</taxon>
        <taxon>Ecdysozoa</taxon>
        <taxon>Nematoda</taxon>
        <taxon>Chromadorea</taxon>
        <taxon>Rhabditida</taxon>
        <taxon>Rhabditina</taxon>
        <taxon>Diplogasteromorpha</taxon>
        <taxon>Diplogasteroidea</taxon>
        <taxon>Neodiplogasteridae</taxon>
        <taxon>Pristionchus</taxon>
    </lineage>
</organism>
<keyword evidence="2" id="KW-1185">Reference proteome</keyword>
<name>A0A2A6C3L6_PRIPA</name>
<dbReference type="Proteomes" id="UP000005239">
    <property type="component" value="Unassembled WGS sequence"/>
</dbReference>
<protein>
    <submittedName>
        <fullName evidence="1">Uncharacterized protein</fullName>
    </submittedName>
</protein>
<reference evidence="1" key="2">
    <citation type="submission" date="2022-06" db="UniProtKB">
        <authorList>
            <consortium name="EnsemblMetazoa"/>
        </authorList>
    </citation>
    <scope>IDENTIFICATION</scope>
    <source>
        <strain evidence="1">PS312</strain>
    </source>
</reference>
<proteinExistence type="predicted"/>